<dbReference type="RefSeq" id="WP_141814036.1">
    <property type="nucleotide sequence ID" value="NZ_VFPL01000001.1"/>
</dbReference>
<evidence type="ECO:0000313" key="1">
    <source>
        <dbReference type="EMBL" id="KAA8482010.1"/>
    </source>
</evidence>
<name>A0A5M9H5T6_9SPHI</name>
<reference evidence="1 2" key="1">
    <citation type="submission" date="2019-09" db="EMBL/GenBank/DDBJ databases">
        <title>Pararcticibacter amylolyticus gen. nov., sp. nov., isolated from a rottenly hemp rope, and reclassification of Pedobacter tournemirensis as Pararcticibacter tournemirensis comb. nov.</title>
        <authorList>
            <person name="Cai Y."/>
        </authorList>
    </citation>
    <scope>NUCLEOTIDE SEQUENCE [LARGE SCALE GENOMIC DNA]</scope>
    <source>
        <strain evidence="1 2">TF5-37.2-LB10</strain>
    </source>
</reference>
<dbReference type="Proteomes" id="UP000322918">
    <property type="component" value="Unassembled WGS sequence"/>
</dbReference>
<accession>A0A5M9H5T6</accession>
<dbReference type="EMBL" id="VWNE01000019">
    <property type="protein sequence ID" value="KAA8482010.1"/>
    <property type="molecule type" value="Genomic_DNA"/>
</dbReference>
<dbReference type="OrthoDB" id="707251at2"/>
<comment type="caution">
    <text evidence="1">The sequence shown here is derived from an EMBL/GenBank/DDBJ whole genome shotgun (WGS) entry which is preliminary data.</text>
</comment>
<sequence>MLTEIRLLKDLIGEITKRNSKRLSDEAFASELLEPLTTECQRLKAAIYELYKKAPDKQTAAWDLNNYHAALVAIANKITRQLPEEELTIMSKSAATGDDNNPLLYCVYCLADLLNCNEMCYRGILDFKQPVPHLFVLRMNELLTAQLPAIKEGLKKKDVAAWIIREIESGLNSVVRRTFPALNYHDYSYFQTFVPELSRFAADTRHKDWTKRTLLFMLKFNFNHIGLFNRWSDDIRRSLSARGNRKHQIHFLDRETELLNHTRPFPNLAYNWFSPSLKEHFLSFLVLRKQAAINEIEAAKKDDVVHLRMRQSVDWLSVDFNYRYKLNLFDYRTKEEAAAVYAVVHSTPHTSQISAHSIQKSDKTRLIGSAVEYRRMLQKIIEMIGKDFGFS</sequence>
<evidence type="ECO:0000313" key="2">
    <source>
        <dbReference type="Proteomes" id="UP000322918"/>
    </source>
</evidence>
<protein>
    <submittedName>
        <fullName evidence="1">Uncharacterized protein</fullName>
    </submittedName>
</protein>
<proteinExistence type="predicted"/>
<keyword evidence="2" id="KW-1185">Reference proteome</keyword>
<dbReference type="AlphaFoldDB" id="A0A5M9H5T6"/>
<organism evidence="1 2">
    <name type="scientific">Arcticibacter tournemirensis</name>
    <dbReference type="NCBI Taxonomy" id="699437"/>
    <lineage>
        <taxon>Bacteria</taxon>
        <taxon>Pseudomonadati</taxon>
        <taxon>Bacteroidota</taxon>
        <taxon>Sphingobacteriia</taxon>
        <taxon>Sphingobacteriales</taxon>
        <taxon>Sphingobacteriaceae</taxon>
        <taxon>Arcticibacter</taxon>
    </lineage>
</organism>
<gene>
    <name evidence="1" type="ORF">F1649_12775</name>
</gene>